<dbReference type="EMBL" id="OZ004260">
    <property type="protein sequence ID" value="CAK7920741.1"/>
    <property type="molecule type" value="Genomic_DNA"/>
</dbReference>
<evidence type="ECO:0000256" key="2">
    <source>
        <dbReference type="PROSITE-ProRule" id="PRU00850"/>
    </source>
</evidence>
<dbReference type="Pfam" id="PF05224">
    <property type="entry name" value="NDT80_PhoG"/>
    <property type="match status" value="1"/>
</dbReference>
<dbReference type="PANTHER" id="PTHR35144:SF2">
    <property type="entry name" value="MEIOSIS-SPECIFIC TRANSCRIPTION FACTOR NDT80"/>
    <property type="match status" value="1"/>
</dbReference>
<feature type="region of interest" description="Disordered" evidence="3">
    <location>
        <begin position="1"/>
        <end position="69"/>
    </location>
</feature>
<evidence type="ECO:0000256" key="1">
    <source>
        <dbReference type="ARBA" id="ARBA00023125"/>
    </source>
</evidence>
<dbReference type="PROSITE" id="PS51517">
    <property type="entry name" value="NDT80"/>
    <property type="match status" value="1"/>
</dbReference>
<dbReference type="Gene3D" id="2.60.40.1390">
    <property type="entry name" value="NDT80 DNA-binding domain"/>
    <property type="match status" value="1"/>
</dbReference>
<feature type="compositionally biased region" description="Basic residues" evidence="3">
    <location>
        <begin position="1"/>
        <end position="22"/>
    </location>
</feature>
<protein>
    <submittedName>
        <fullName evidence="5">Meiosis-specific transcription factor Ndt80p</fullName>
    </submittedName>
</protein>
<reference evidence="5 6" key="1">
    <citation type="submission" date="2024-01" db="EMBL/GenBank/DDBJ databases">
        <authorList>
            <consortium name="Genoscope - CEA"/>
            <person name="William W."/>
        </authorList>
    </citation>
    <scope>NUCLEOTIDE SEQUENCE [LARGE SCALE GENOMIC DNA]</scope>
    <source>
        <strain evidence="5 6">29B2s-10</strain>
    </source>
</reference>
<evidence type="ECO:0000313" key="6">
    <source>
        <dbReference type="Proteomes" id="UP001497600"/>
    </source>
</evidence>
<feature type="compositionally biased region" description="Basic and acidic residues" evidence="3">
    <location>
        <begin position="359"/>
        <end position="375"/>
    </location>
</feature>
<accession>A0ABP0EN64</accession>
<gene>
    <name evidence="5" type="primary">NDT80</name>
    <name evidence="5" type="ORF">CAAN4_H06040</name>
</gene>
<dbReference type="InterPro" id="IPR024061">
    <property type="entry name" value="NDT80_DNA-bd_dom"/>
</dbReference>
<dbReference type="Proteomes" id="UP001497600">
    <property type="component" value="Chromosome H"/>
</dbReference>
<dbReference type="InterPro" id="IPR037141">
    <property type="entry name" value="NDT80_DNA-bd_dom_sf"/>
</dbReference>
<evidence type="ECO:0000313" key="5">
    <source>
        <dbReference type="EMBL" id="CAK7920741.1"/>
    </source>
</evidence>
<evidence type="ECO:0000259" key="4">
    <source>
        <dbReference type="PROSITE" id="PS51517"/>
    </source>
</evidence>
<proteinExistence type="predicted"/>
<feature type="compositionally biased region" description="Polar residues" evidence="3">
    <location>
        <begin position="321"/>
        <end position="358"/>
    </location>
</feature>
<sequence>MGRHKSKKNIKPKTPRVYKHKVKREDSSSDQIDCDDDDDDEPYEPDPWQKKGSISTNSKTKPKKDKIAPRSSLQFKVGPSFEKVLIDTPLYSRSSGATITPVINSRVDRGFDLIDGEWIGYKRNYFTLVTAFEFKYHSRKQVLNDSFFVMDSDGRLEIKFFALRIVSKCVEDGIMVNLIQHTAKRDKGPQISPPVYPSVPGTLPTHFTIKSAANIRNDAKIAHLNKLFFLSSDEAMHASPNKLLSTYPIGPISIAARYERIQFSTSINCRKYSTVNRHFILTVQLLGFFDDDKSVILAHSSTPELVIRGRSPSNYQLELLNSNNRSVNSKTSDPNGVETSPMTDRTSSVLQPISLNSVTRDDHQMNNKRVTEVSPRKPKKSRKEMQDEEYDLYHYTPQMSLMMKQGERISKRRKKRIDDIESSQLLKPIWDSNEFADDLLMTQDEYDCTFEREQLHQHEIKHAIPNYFEDEFQSTPKNIIYNEGRPSSSNHYVLEHSKISQEYSKEKLQDDNEEKSFNEINNYCISKRNYILESSFMPECEIDEDDPEEDSFLIFQRDFEEARRQVFNVPKSH</sequence>
<evidence type="ECO:0000256" key="3">
    <source>
        <dbReference type="SAM" id="MobiDB-lite"/>
    </source>
</evidence>
<feature type="DNA-binding region" description="NDT80" evidence="2">
    <location>
        <begin position="40"/>
        <end position="319"/>
    </location>
</feature>
<dbReference type="SUPFAM" id="SSF49417">
    <property type="entry name" value="p53-like transcription factors"/>
    <property type="match status" value="1"/>
</dbReference>
<feature type="domain" description="NDT80" evidence="4">
    <location>
        <begin position="40"/>
        <end position="319"/>
    </location>
</feature>
<dbReference type="InterPro" id="IPR008967">
    <property type="entry name" value="p53-like_TF_DNA-bd_sf"/>
</dbReference>
<dbReference type="PANTHER" id="PTHR35144">
    <property type="entry name" value="MEIOSIS-SPECIFIC TRANSCRIPTION FACTOR NDT80"/>
    <property type="match status" value="1"/>
</dbReference>
<organism evidence="5 6">
    <name type="scientific">[Candida] anglica</name>
    <dbReference type="NCBI Taxonomy" id="148631"/>
    <lineage>
        <taxon>Eukaryota</taxon>
        <taxon>Fungi</taxon>
        <taxon>Dikarya</taxon>
        <taxon>Ascomycota</taxon>
        <taxon>Saccharomycotina</taxon>
        <taxon>Pichiomycetes</taxon>
        <taxon>Debaryomycetaceae</taxon>
        <taxon>Kurtzmaniella</taxon>
    </lineage>
</organism>
<keyword evidence="6" id="KW-1185">Reference proteome</keyword>
<dbReference type="InterPro" id="IPR052605">
    <property type="entry name" value="Fungal_trans_regulator"/>
</dbReference>
<feature type="region of interest" description="Disordered" evidence="3">
    <location>
        <begin position="321"/>
        <end position="388"/>
    </location>
</feature>
<name>A0ABP0EN64_9ASCO</name>
<keyword evidence="1 2" id="KW-0238">DNA-binding</keyword>
<feature type="compositionally biased region" description="Acidic residues" evidence="3">
    <location>
        <begin position="32"/>
        <end position="44"/>
    </location>
</feature>